<keyword evidence="1" id="KW-0732">Signal</keyword>
<name>A0A6P0CCR5_9RHOB</name>
<gene>
    <name evidence="2" type="ORF">GV827_10925</name>
</gene>
<evidence type="ECO:0000313" key="3">
    <source>
        <dbReference type="Proteomes" id="UP000468591"/>
    </source>
</evidence>
<keyword evidence="3" id="KW-1185">Reference proteome</keyword>
<comment type="caution">
    <text evidence="2">The sequence shown here is derived from an EMBL/GenBank/DDBJ whole genome shotgun (WGS) entry which is preliminary data.</text>
</comment>
<organism evidence="2 3">
    <name type="scientific">Sulfitobacter sediminilitoris</name>
    <dbReference type="NCBI Taxonomy" id="2698830"/>
    <lineage>
        <taxon>Bacteria</taxon>
        <taxon>Pseudomonadati</taxon>
        <taxon>Pseudomonadota</taxon>
        <taxon>Alphaproteobacteria</taxon>
        <taxon>Rhodobacterales</taxon>
        <taxon>Roseobacteraceae</taxon>
        <taxon>Sulfitobacter</taxon>
    </lineage>
</organism>
<sequence>MKPFFLTCLTLLYFLPSASQAGAWLRETGTGFVSLSFGATRLSDTTNALYLEYGLTENMTIGLDISAFTNSQDVRNGFGNLFIRRNLGPTTGPHRFAYEVGIGGLWGSDMRLPTVKTGVSWGYGFTQNDRPGWVNLDVAYIYEPEMGQHIAKLDGTLGLNLTDFTAGLLEFTLSEQNNDAYGAVMPALLFKPKGRAFNVKVGAEIPYKETEKSALKLGLWHRF</sequence>
<feature type="signal peptide" evidence="1">
    <location>
        <begin position="1"/>
        <end position="21"/>
    </location>
</feature>
<dbReference type="EMBL" id="JAABNT010000005">
    <property type="protein sequence ID" value="NEK22915.1"/>
    <property type="molecule type" value="Genomic_DNA"/>
</dbReference>
<proteinExistence type="predicted"/>
<dbReference type="RefSeq" id="WP_164353831.1">
    <property type="nucleotide sequence ID" value="NZ_JAABNT010000005.1"/>
</dbReference>
<dbReference type="Proteomes" id="UP000468591">
    <property type="component" value="Unassembled WGS sequence"/>
</dbReference>
<evidence type="ECO:0000256" key="1">
    <source>
        <dbReference type="SAM" id="SignalP"/>
    </source>
</evidence>
<protein>
    <submittedName>
        <fullName evidence="2">Uncharacterized protein</fullName>
    </submittedName>
</protein>
<evidence type="ECO:0000313" key="2">
    <source>
        <dbReference type="EMBL" id="NEK22915.1"/>
    </source>
</evidence>
<feature type="chain" id="PRO_5026971244" evidence="1">
    <location>
        <begin position="22"/>
        <end position="223"/>
    </location>
</feature>
<accession>A0A6P0CCR5</accession>
<reference evidence="2 3" key="1">
    <citation type="submission" date="2020-01" db="EMBL/GenBank/DDBJ databases">
        <title>Sulfitobacter sediminilitoris sp. nov., isolated from a tidal flat.</title>
        <authorList>
            <person name="Park S."/>
            <person name="Yoon J.-H."/>
        </authorList>
    </citation>
    <scope>NUCLEOTIDE SEQUENCE [LARGE SCALE GENOMIC DNA]</scope>
    <source>
        <strain evidence="2 3">JBTF-M27</strain>
    </source>
</reference>
<dbReference type="AlphaFoldDB" id="A0A6P0CCR5"/>